<dbReference type="InParanoid" id="A0A0Q9XS80"/>
<dbReference type="KEGG" id="dmo:Dmoj_GI26240"/>
<keyword evidence="3" id="KW-1185">Reference proteome</keyword>
<evidence type="ECO:0000313" key="2">
    <source>
        <dbReference type="EMBL" id="KRG07807.1"/>
    </source>
</evidence>
<sequence>MASKSRLMPLKSAKSMADGVWRSGVSPPLALCVPVTTYKIRVAQQIQKIAEVLRSPAYFSLHARESHTQLPCFFSPQALGCPAA</sequence>
<dbReference type="Proteomes" id="UP000009192">
    <property type="component" value="Unassembled WGS sequence"/>
</dbReference>
<reference evidence="1 3" key="1">
    <citation type="journal article" date="2007" name="Nature">
        <title>Evolution of genes and genomes on the Drosophila phylogeny.</title>
        <authorList>
            <consortium name="Drosophila 12 Genomes Consortium"/>
            <person name="Clark A.G."/>
            <person name="Eisen M.B."/>
            <person name="Smith D.R."/>
            <person name="Bergman C.M."/>
            <person name="Oliver B."/>
            <person name="Markow T.A."/>
            <person name="Kaufman T.C."/>
            <person name="Kellis M."/>
            <person name="Gelbart W."/>
            <person name="Iyer V.N."/>
            <person name="Pollard D.A."/>
            <person name="Sackton T.B."/>
            <person name="Larracuente A.M."/>
            <person name="Singh N.D."/>
            <person name="Abad J.P."/>
            <person name="Abt D.N."/>
            <person name="Adryan B."/>
            <person name="Aguade M."/>
            <person name="Akashi H."/>
            <person name="Anderson W.W."/>
            <person name="Aquadro C.F."/>
            <person name="Ardell D.H."/>
            <person name="Arguello R."/>
            <person name="Artieri C.G."/>
            <person name="Barbash D.A."/>
            <person name="Barker D."/>
            <person name="Barsanti P."/>
            <person name="Batterham P."/>
            <person name="Batzoglou S."/>
            <person name="Begun D."/>
            <person name="Bhutkar A."/>
            <person name="Blanco E."/>
            <person name="Bosak S.A."/>
            <person name="Bradley R.K."/>
            <person name="Brand A.D."/>
            <person name="Brent M.R."/>
            <person name="Brooks A.N."/>
            <person name="Brown R.H."/>
            <person name="Butlin R.K."/>
            <person name="Caggese C."/>
            <person name="Calvi B.R."/>
            <person name="Bernardo de Carvalho A."/>
            <person name="Caspi A."/>
            <person name="Castrezana S."/>
            <person name="Celniker S.E."/>
            <person name="Chang J.L."/>
            <person name="Chapple C."/>
            <person name="Chatterji S."/>
            <person name="Chinwalla A."/>
            <person name="Civetta A."/>
            <person name="Clifton S.W."/>
            <person name="Comeron J.M."/>
            <person name="Costello J.C."/>
            <person name="Coyne J.A."/>
            <person name="Daub J."/>
            <person name="David R.G."/>
            <person name="Delcher A.L."/>
            <person name="Delehaunty K."/>
            <person name="Do C.B."/>
            <person name="Ebling H."/>
            <person name="Edwards K."/>
            <person name="Eickbush T."/>
            <person name="Evans J.D."/>
            <person name="Filipski A."/>
            <person name="Findeiss S."/>
            <person name="Freyhult E."/>
            <person name="Fulton L."/>
            <person name="Fulton R."/>
            <person name="Garcia A.C."/>
            <person name="Gardiner A."/>
            <person name="Garfield D.A."/>
            <person name="Garvin B.E."/>
            <person name="Gibson G."/>
            <person name="Gilbert D."/>
            <person name="Gnerre S."/>
            <person name="Godfrey J."/>
            <person name="Good R."/>
            <person name="Gotea V."/>
            <person name="Gravely B."/>
            <person name="Greenberg A.J."/>
            <person name="Griffiths-Jones S."/>
            <person name="Gross S."/>
            <person name="Guigo R."/>
            <person name="Gustafson E.A."/>
            <person name="Haerty W."/>
            <person name="Hahn M.W."/>
            <person name="Halligan D.L."/>
            <person name="Halpern A.L."/>
            <person name="Halter G.M."/>
            <person name="Han M.V."/>
            <person name="Heger A."/>
            <person name="Hillier L."/>
            <person name="Hinrichs A.S."/>
            <person name="Holmes I."/>
            <person name="Hoskins R.A."/>
            <person name="Hubisz M.J."/>
            <person name="Hultmark D."/>
            <person name="Huntley M.A."/>
            <person name="Jaffe D.B."/>
            <person name="Jagadeeshan S."/>
            <person name="Jeck W.R."/>
            <person name="Johnson J."/>
            <person name="Jones C.D."/>
            <person name="Jordan W.C."/>
            <person name="Karpen G.H."/>
            <person name="Kataoka E."/>
            <person name="Keightley P.D."/>
            <person name="Kheradpour P."/>
            <person name="Kirkness E.F."/>
            <person name="Koerich L.B."/>
            <person name="Kristiansen K."/>
            <person name="Kudrna D."/>
            <person name="Kulathinal R.J."/>
            <person name="Kumar S."/>
            <person name="Kwok R."/>
            <person name="Lander E."/>
            <person name="Langley C.H."/>
            <person name="Lapoint R."/>
            <person name="Lazzaro B.P."/>
            <person name="Lee S.J."/>
            <person name="Levesque L."/>
            <person name="Li R."/>
            <person name="Lin C.F."/>
            <person name="Lin M.F."/>
            <person name="Lindblad-Toh K."/>
            <person name="Llopart A."/>
            <person name="Long M."/>
            <person name="Low L."/>
            <person name="Lozovsky E."/>
            <person name="Lu J."/>
            <person name="Luo M."/>
            <person name="Machado C.A."/>
            <person name="Makalowski W."/>
            <person name="Marzo M."/>
            <person name="Matsuda M."/>
            <person name="Matzkin L."/>
            <person name="McAllister B."/>
            <person name="McBride C.S."/>
            <person name="McKernan B."/>
            <person name="McKernan K."/>
            <person name="Mendez-Lago M."/>
            <person name="Minx P."/>
            <person name="Mollenhauer M.U."/>
            <person name="Montooth K."/>
            <person name="Mount S.M."/>
            <person name="Mu X."/>
            <person name="Myers E."/>
            <person name="Negre B."/>
            <person name="Newfeld S."/>
            <person name="Nielsen R."/>
            <person name="Noor M.A."/>
            <person name="O'Grady P."/>
            <person name="Pachter L."/>
            <person name="Papaceit M."/>
            <person name="Parisi M.J."/>
            <person name="Parisi M."/>
            <person name="Parts L."/>
            <person name="Pedersen J.S."/>
            <person name="Pesole G."/>
            <person name="Phillippy A.M."/>
            <person name="Ponting C.P."/>
            <person name="Pop M."/>
            <person name="Porcelli D."/>
            <person name="Powell J.R."/>
            <person name="Prohaska S."/>
            <person name="Pruitt K."/>
            <person name="Puig M."/>
            <person name="Quesneville H."/>
            <person name="Ram K.R."/>
            <person name="Rand D."/>
            <person name="Rasmussen M.D."/>
            <person name="Reed L.K."/>
            <person name="Reenan R."/>
            <person name="Reily A."/>
            <person name="Remington K.A."/>
            <person name="Rieger T.T."/>
            <person name="Ritchie M.G."/>
            <person name="Robin C."/>
            <person name="Rogers Y.H."/>
            <person name="Rohde C."/>
            <person name="Rozas J."/>
            <person name="Rubenfield M.J."/>
            <person name="Ruiz A."/>
            <person name="Russo S."/>
            <person name="Salzberg S.L."/>
            <person name="Sanchez-Gracia A."/>
            <person name="Saranga D.J."/>
            <person name="Sato H."/>
            <person name="Schaeffer S.W."/>
            <person name="Schatz M.C."/>
            <person name="Schlenke T."/>
            <person name="Schwartz R."/>
            <person name="Segarra C."/>
            <person name="Singh R.S."/>
            <person name="Sirot L."/>
            <person name="Sirota M."/>
            <person name="Sisneros N.B."/>
            <person name="Smith C.D."/>
            <person name="Smith T.F."/>
            <person name="Spieth J."/>
            <person name="Stage D.E."/>
            <person name="Stark A."/>
            <person name="Stephan W."/>
            <person name="Strausberg R.L."/>
            <person name="Strempel S."/>
            <person name="Sturgill D."/>
            <person name="Sutton G."/>
            <person name="Sutton G.G."/>
            <person name="Tao W."/>
            <person name="Teichmann S."/>
            <person name="Tobari Y.N."/>
            <person name="Tomimura Y."/>
            <person name="Tsolas J.M."/>
            <person name="Valente V.L."/>
            <person name="Venter E."/>
            <person name="Venter J.C."/>
            <person name="Vicario S."/>
            <person name="Vieira F.G."/>
            <person name="Vilella A.J."/>
            <person name="Villasante A."/>
            <person name="Walenz B."/>
            <person name="Wang J."/>
            <person name="Wasserman M."/>
            <person name="Watts T."/>
            <person name="Wilson D."/>
            <person name="Wilson R.K."/>
            <person name="Wing R.A."/>
            <person name="Wolfner M.F."/>
            <person name="Wong A."/>
            <person name="Wong G.K."/>
            <person name="Wu C.I."/>
            <person name="Wu G."/>
            <person name="Yamamoto D."/>
            <person name="Yang H.P."/>
            <person name="Yang S.P."/>
            <person name="Yorke J.A."/>
            <person name="Yoshida K."/>
            <person name="Zdobnov E."/>
            <person name="Zhang P."/>
            <person name="Zhang Y."/>
            <person name="Zimin A.V."/>
            <person name="Baldwin J."/>
            <person name="Abdouelleil A."/>
            <person name="Abdulkadir J."/>
            <person name="Abebe A."/>
            <person name="Abera B."/>
            <person name="Abreu J."/>
            <person name="Acer S.C."/>
            <person name="Aftuck L."/>
            <person name="Alexander A."/>
            <person name="An P."/>
            <person name="Anderson E."/>
            <person name="Anderson S."/>
            <person name="Arachi H."/>
            <person name="Azer M."/>
            <person name="Bachantsang P."/>
            <person name="Barry A."/>
            <person name="Bayul T."/>
            <person name="Berlin A."/>
            <person name="Bessette D."/>
            <person name="Bloom T."/>
            <person name="Blye J."/>
            <person name="Boguslavskiy L."/>
            <person name="Bonnet C."/>
            <person name="Boukhgalter B."/>
            <person name="Bourzgui I."/>
            <person name="Brown A."/>
            <person name="Cahill P."/>
            <person name="Channer S."/>
            <person name="Cheshatsang Y."/>
            <person name="Chuda L."/>
            <person name="Citroen M."/>
            <person name="Collymore A."/>
            <person name="Cooke P."/>
            <person name="Costello M."/>
            <person name="D'Aco K."/>
            <person name="Daza R."/>
            <person name="De Haan G."/>
            <person name="DeGray S."/>
            <person name="DeMaso C."/>
            <person name="Dhargay N."/>
            <person name="Dooley K."/>
            <person name="Dooley E."/>
            <person name="Doricent M."/>
            <person name="Dorje P."/>
            <person name="Dorjee K."/>
            <person name="Dupes A."/>
            <person name="Elong R."/>
            <person name="Falk J."/>
            <person name="Farina A."/>
            <person name="Faro S."/>
            <person name="Ferguson D."/>
            <person name="Fisher S."/>
            <person name="Foley C.D."/>
            <person name="Franke A."/>
            <person name="Friedrich D."/>
            <person name="Gadbois L."/>
            <person name="Gearin G."/>
            <person name="Gearin C.R."/>
            <person name="Giannoukos G."/>
            <person name="Goode T."/>
            <person name="Graham J."/>
            <person name="Grandbois E."/>
            <person name="Grewal S."/>
            <person name="Gyaltsen K."/>
            <person name="Hafez N."/>
            <person name="Hagos B."/>
            <person name="Hall J."/>
            <person name="Henson C."/>
            <person name="Hollinger A."/>
            <person name="Honan T."/>
            <person name="Huard M.D."/>
            <person name="Hughes L."/>
            <person name="Hurhula B."/>
            <person name="Husby M.E."/>
            <person name="Kamat A."/>
            <person name="Kanga B."/>
            <person name="Kashin S."/>
            <person name="Khazanovich D."/>
            <person name="Kisner P."/>
            <person name="Lance K."/>
            <person name="Lara M."/>
            <person name="Lee W."/>
            <person name="Lennon N."/>
            <person name="Letendre F."/>
            <person name="LeVine R."/>
            <person name="Lipovsky A."/>
            <person name="Liu X."/>
            <person name="Liu J."/>
            <person name="Liu S."/>
            <person name="Lokyitsang T."/>
            <person name="Lokyitsang Y."/>
            <person name="Lubonja R."/>
            <person name="Lui A."/>
            <person name="MacDonald P."/>
            <person name="Magnisalis V."/>
            <person name="Maru K."/>
            <person name="Matthews C."/>
            <person name="McCusker W."/>
            <person name="McDonough S."/>
            <person name="Mehta T."/>
            <person name="Meldrim J."/>
            <person name="Meneus L."/>
            <person name="Mihai O."/>
            <person name="Mihalev A."/>
            <person name="Mihova T."/>
            <person name="Mittelman R."/>
            <person name="Mlenga V."/>
            <person name="Montmayeur A."/>
            <person name="Mulrain L."/>
            <person name="Navidi A."/>
            <person name="Naylor J."/>
            <person name="Negash T."/>
            <person name="Nguyen T."/>
            <person name="Nguyen N."/>
            <person name="Nicol R."/>
            <person name="Norbu C."/>
            <person name="Norbu N."/>
            <person name="Novod N."/>
            <person name="O'Neill B."/>
            <person name="Osman S."/>
            <person name="Markiewicz E."/>
            <person name="Oyono O.L."/>
            <person name="Patti C."/>
            <person name="Phunkhang P."/>
            <person name="Pierre F."/>
            <person name="Priest M."/>
            <person name="Raghuraman S."/>
            <person name="Rege F."/>
            <person name="Reyes R."/>
            <person name="Rise C."/>
            <person name="Rogov P."/>
            <person name="Ross K."/>
            <person name="Ryan E."/>
            <person name="Settipalli S."/>
            <person name="Shea T."/>
            <person name="Sherpa N."/>
            <person name="Shi L."/>
            <person name="Shih D."/>
            <person name="Sparrow T."/>
            <person name="Spaulding J."/>
            <person name="Stalker J."/>
            <person name="Stange-Thomann N."/>
            <person name="Stavropoulos S."/>
            <person name="Stone C."/>
            <person name="Strader C."/>
            <person name="Tesfaye S."/>
            <person name="Thomson T."/>
            <person name="Thoulutsang Y."/>
            <person name="Thoulutsang D."/>
            <person name="Topham K."/>
            <person name="Topping I."/>
            <person name="Tsamla T."/>
            <person name="Vassiliev H."/>
            <person name="Vo A."/>
            <person name="Wangchuk T."/>
            <person name="Wangdi T."/>
            <person name="Weiand M."/>
            <person name="Wilkinson J."/>
            <person name="Wilson A."/>
            <person name="Yadav S."/>
            <person name="Young G."/>
            <person name="Yu Q."/>
            <person name="Zembek L."/>
            <person name="Zhong D."/>
            <person name="Zimmer A."/>
            <person name="Zwirko Z."/>
            <person name="Jaffe D.B."/>
            <person name="Alvarez P."/>
            <person name="Brockman W."/>
            <person name="Butler J."/>
            <person name="Chin C."/>
            <person name="Gnerre S."/>
            <person name="Grabherr M."/>
            <person name="Kleber M."/>
            <person name="Mauceli E."/>
            <person name="MacCallum I."/>
        </authorList>
    </citation>
    <scope>NUCLEOTIDE SEQUENCE [LARGE SCALE GENOMIC DNA]</scope>
    <source>
        <strain evidence="1">TSC#15081-1352.22</strain>
        <strain evidence="3">Tucson 15081-1352.22</strain>
    </source>
</reference>
<dbReference type="EMBL" id="CH933822">
    <property type="protein sequence ID" value="KRG07806.1"/>
    <property type="molecule type" value="Genomic_DNA"/>
</dbReference>
<name>A0A0Q9XS80_DROMO</name>
<evidence type="ECO:0000313" key="1">
    <source>
        <dbReference type="EMBL" id="KRG07806.1"/>
    </source>
</evidence>
<gene>
    <name evidence="1" type="primary">Dmoj\GI26240</name>
    <name evidence="1" type="ORF">Dmoj_GI26240</name>
</gene>
<dbReference type="AlphaFoldDB" id="A0A0Q9XS80"/>
<accession>A0A0Q9XS80</accession>
<dbReference type="EMBL" id="CH933822">
    <property type="protein sequence ID" value="KRG07807.1"/>
    <property type="molecule type" value="Genomic_DNA"/>
</dbReference>
<reference evidence="1" key="3">
    <citation type="submission" date="2015-11" db="EMBL/GenBank/DDBJ databases">
        <authorList>
            <consortium name="FlyBase"/>
        </authorList>
    </citation>
    <scope>NUCLEOTIDE SEQUENCE</scope>
    <source>
        <strain evidence="1">TSC#15081-1352.22</strain>
    </source>
</reference>
<organism evidence="1 3">
    <name type="scientific">Drosophila mojavensis</name>
    <name type="common">Fruit fly</name>
    <dbReference type="NCBI Taxonomy" id="7230"/>
    <lineage>
        <taxon>Eukaryota</taxon>
        <taxon>Metazoa</taxon>
        <taxon>Ecdysozoa</taxon>
        <taxon>Arthropoda</taxon>
        <taxon>Hexapoda</taxon>
        <taxon>Insecta</taxon>
        <taxon>Pterygota</taxon>
        <taxon>Neoptera</taxon>
        <taxon>Endopterygota</taxon>
        <taxon>Diptera</taxon>
        <taxon>Brachycera</taxon>
        <taxon>Muscomorpha</taxon>
        <taxon>Ephydroidea</taxon>
        <taxon>Drosophilidae</taxon>
        <taxon>Drosophila</taxon>
    </lineage>
</organism>
<reference evidence="1" key="2">
    <citation type="journal article" date="2008" name="Bioinformatics">
        <title>Assembly reconciliation.</title>
        <authorList>
            <person name="Zimin A.V."/>
            <person name="Smith D.R."/>
            <person name="Sutton G."/>
            <person name="Yorke J.A."/>
        </authorList>
    </citation>
    <scope>NUCLEOTIDE SEQUENCE</scope>
    <source>
        <strain evidence="1">TSC#15081-1352.22</strain>
    </source>
</reference>
<protein>
    <submittedName>
        <fullName evidence="1">Uncharacterized protein, isoform A</fullName>
    </submittedName>
    <submittedName>
        <fullName evidence="2">Uncharacterized protein, isoform D</fullName>
    </submittedName>
</protein>
<proteinExistence type="predicted"/>
<evidence type="ECO:0000313" key="3">
    <source>
        <dbReference type="Proteomes" id="UP000009192"/>
    </source>
</evidence>